<organism evidence="2 3">
    <name type="scientific">Didymella rabiei</name>
    <name type="common">Chickpea ascochyta blight fungus</name>
    <name type="synonym">Mycosphaerella rabiei</name>
    <dbReference type="NCBI Taxonomy" id="5454"/>
    <lineage>
        <taxon>Eukaryota</taxon>
        <taxon>Fungi</taxon>
        <taxon>Dikarya</taxon>
        <taxon>Ascomycota</taxon>
        <taxon>Pezizomycotina</taxon>
        <taxon>Dothideomycetes</taxon>
        <taxon>Pleosporomycetidae</taxon>
        <taxon>Pleosporales</taxon>
        <taxon>Pleosporineae</taxon>
        <taxon>Didymellaceae</taxon>
        <taxon>Ascochyta</taxon>
    </lineage>
</organism>
<name>A0A162Z6C4_DIDRA</name>
<dbReference type="Proteomes" id="UP000076837">
    <property type="component" value="Unassembled WGS sequence"/>
</dbReference>
<dbReference type="AlphaFoldDB" id="A0A162Z6C4"/>
<keyword evidence="3" id="KW-1185">Reference proteome</keyword>
<evidence type="ECO:0000313" key="3">
    <source>
        <dbReference type="Proteomes" id="UP000076837"/>
    </source>
</evidence>
<reference evidence="2 3" key="1">
    <citation type="journal article" date="2016" name="Sci. Rep.">
        <title>Draft genome sequencing and secretome analysis of fungal phytopathogen Ascochyta rabiei provides insight into the necrotrophic effector repertoire.</title>
        <authorList>
            <person name="Verma S."/>
            <person name="Gazara R.K."/>
            <person name="Nizam S."/>
            <person name="Parween S."/>
            <person name="Chattopadhyay D."/>
            <person name="Verma P.K."/>
        </authorList>
    </citation>
    <scope>NUCLEOTIDE SEQUENCE [LARGE SCALE GENOMIC DNA]</scope>
    <source>
        <strain evidence="2 3">ArDII</strain>
    </source>
</reference>
<proteinExistence type="predicted"/>
<feature type="compositionally biased region" description="Acidic residues" evidence="1">
    <location>
        <begin position="46"/>
        <end position="57"/>
    </location>
</feature>
<evidence type="ECO:0000313" key="2">
    <source>
        <dbReference type="EMBL" id="KZM20415.1"/>
    </source>
</evidence>
<gene>
    <name evidence="2" type="ORF">ST47_g8411</name>
</gene>
<dbReference type="EMBL" id="JYNV01000281">
    <property type="protein sequence ID" value="KZM20415.1"/>
    <property type="molecule type" value="Genomic_DNA"/>
</dbReference>
<accession>A0A162Z6C4</accession>
<protein>
    <submittedName>
        <fullName evidence="2">Uncharacterized protein</fullName>
    </submittedName>
</protein>
<comment type="caution">
    <text evidence="2">The sequence shown here is derived from an EMBL/GenBank/DDBJ whole genome shotgun (WGS) entry which is preliminary data.</text>
</comment>
<sequence length="114" mass="13005">MRIRYTVQFGKPTLNWCRLVSTGLDWSWLIAYSMSAVKRSKRAHNDDDDDDDDDDDASNGGDWSTRRYSSVVSYSPRLEDVIGTAKTPVPILLRVYFAICTGNSTASCLFWRKQ</sequence>
<feature type="region of interest" description="Disordered" evidence="1">
    <location>
        <begin position="38"/>
        <end position="66"/>
    </location>
</feature>
<evidence type="ECO:0000256" key="1">
    <source>
        <dbReference type="SAM" id="MobiDB-lite"/>
    </source>
</evidence>